<dbReference type="KEGG" id="slw:BRW62_10610"/>
<organism evidence="3 4">
    <name type="scientific">Parathermosynechococcus lividus PCC 6715</name>
    <dbReference type="NCBI Taxonomy" id="1917166"/>
    <lineage>
        <taxon>Bacteria</taxon>
        <taxon>Bacillati</taxon>
        <taxon>Cyanobacteriota</taxon>
        <taxon>Cyanophyceae</taxon>
        <taxon>Acaryochloridales</taxon>
        <taxon>Thermosynechococcaceae</taxon>
        <taxon>Parathermosynechococcus</taxon>
    </lineage>
</organism>
<protein>
    <recommendedName>
        <fullName evidence="2">NYN domain-containing protein</fullName>
    </recommendedName>
</protein>
<evidence type="ECO:0000259" key="2">
    <source>
        <dbReference type="Pfam" id="PF01936"/>
    </source>
</evidence>
<sequence length="518" mass="57143">MAIAFVRQPMPIVAVSSAGALVGSWLSDRQRTHASDSAMHTFEMALAAVERKLADVETKLDRLPASSATRRTAIFYDIENLIKGYNIRTSDVAKISLKSIQERITEVYPIERVLLQRAYANWSDTRLGPLRREMHQLGIEPVQVFGFSYENRKNAADIQLAIDVTDAIFQDPQLDTFVIVSGDGGFGSLAKKLRQYGKTVIGCAYEDAAGKSFQAICDVFVHIPDPTLARQSEPPLAAPPAIASPPVLKALPADPDNQRLCQALRGSATCQAEGAIAKTREVLEWYRRDPHCAAMLRQEGLAISKVQEAVQALLPQFHILQLGMVKFSEYLRYVCKNTVFCVFHLQGSPNQLKLGLRESLPPGAIAVANFEKRPLHSLATYRALLAQQRCTLALPATFAEVLPWLLQHRDVAAQLPELAALFLKTTSTQLTPSHVETALVNCQEAGILVPAPEGGDRYFVAASITDEAQCQASLRQWIGQLLQPHLHPLQEHPKPELLEELLPFKSPKPPSVSSQRES</sequence>
<reference evidence="4" key="2">
    <citation type="journal article" date="2022" name="Front. Microbiol.">
        <title>Comparative Genomic Analysis Revealed Distinct Molecular Components and Organization of CO2-Concentrating Mechanism in Thermophilic Cyanobacteria.</title>
        <authorList>
            <person name="Tang J."/>
            <person name="Zhou H."/>
            <person name="Yao D."/>
            <person name="Riaz S."/>
            <person name="You D."/>
            <person name="Klepacz-Smolka A."/>
            <person name="Daroch M."/>
        </authorList>
    </citation>
    <scope>NUCLEOTIDE SEQUENCE [LARGE SCALE GENOMIC DNA]</scope>
    <source>
        <strain evidence="4">PCC 6715</strain>
    </source>
</reference>
<dbReference type="AlphaFoldDB" id="A0A2D2Q3M0"/>
<reference evidence="3 4" key="1">
    <citation type="submission" date="2016-11" db="EMBL/GenBank/DDBJ databases">
        <title>Complete genome sequence of thermophilic cyanobacteria strain Synechococcus sp. PCC6715.</title>
        <authorList>
            <person name="Tang J."/>
            <person name="Daroch M."/>
            <person name="Liang Y."/>
            <person name="Jiang D."/>
            <person name="Shah M."/>
        </authorList>
    </citation>
    <scope>NUCLEOTIDE SEQUENCE [LARGE SCALE GENOMIC DNA]</scope>
    <source>
        <strain evidence="3 4">PCC 6715</strain>
    </source>
</reference>
<proteinExistence type="predicted"/>
<dbReference type="EMBL" id="CP018092">
    <property type="protein sequence ID" value="ATS19114.1"/>
    <property type="molecule type" value="Genomic_DNA"/>
</dbReference>
<dbReference type="PANTHER" id="PTHR35811">
    <property type="entry name" value="SLR1870 PROTEIN"/>
    <property type="match status" value="1"/>
</dbReference>
<feature type="domain" description="NYN" evidence="2">
    <location>
        <begin position="71"/>
        <end position="222"/>
    </location>
</feature>
<dbReference type="PANTHER" id="PTHR35811:SF1">
    <property type="entry name" value="HTH OST-TYPE DOMAIN-CONTAINING PROTEIN"/>
    <property type="match status" value="1"/>
</dbReference>
<evidence type="ECO:0000313" key="3">
    <source>
        <dbReference type="EMBL" id="ATS19114.1"/>
    </source>
</evidence>
<dbReference type="Gene3D" id="3.40.50.1010">
    <property type="entry name" value="5'-nuclease"/>
    <property type="match status" value="1"/>
</dbReference>
<keyword evidence="4" id="KW-1185">Reference proteome</keyword>
<dbReference type="Proteomes" id="UP000231057">
    <property type="component" value="Chromosome"/>
</dbReference>
<accession>A0A2D2Q3M0</accession>
<dbReference type="InterPro" id="IPR021139">
    <property type="entry name" value="NYN"/>
</dbReference>
<feature type="region of interest" description="Disordered" evidence="1">
    <location>
        <begin position="497"/>
        <end position="518"/>
    </location>
</feature>
<dbReference type="GO" id="GO:0004540">
    <property type="term" value="F:RNA nuclease activity"/>
    <property type="evidence" value="ECO:0007669"/>
    <property type="project" value="InterPro"/>
</dbReference>
<evidence type="ECO:0000313" key="4">
    <source>
        <dbReference type="Proteomes" id="UP000231057"/>
    </source>
</evidence>
<gene>
    <name evidence="3" type="ORF">BRW62_10610</name>
</gene>
<feature type="compositionally biased region" description="Low complexity" evidence="1">
    <location>
        <begin position="500"/>
        <end position="518"/>
    </location>
</feature>
<evidence type="ECO:0000256" key="1">
    <source>
        <dbReference type="SAM" id="MobiDB-lite"/>
    </source>
</evidence>
<dbReference type="Pfam" id="PF01936">
    <property type="entry name" value="NYN"/>
    <property type="match status" value="1"/>
</dbReference>
<dbReference type="CDD" id="cd11297">
    <property type="entry name" value="PIN_LabA-like_N_1"/>
    <property type="match status" value="1"/>
</dbReference>
<name>A0A2D2Q3M0_PARLV</name>